<protein>
    <recommendedName>
        <fullName evidence="1">Knr4/Smi1-like domain-containing protein</fullName>
    </recommendedName>
</protein>
<dbReference type="SUPFAM" id="SSF160631">
    <property type="entry name" value="SMI1/KNR4-like"/>
    <property type="match status" value="1"/>
</dbReference>
<dbReference type="AlphaFoldDB" id="A0A318I3F1"/>
<dbReference type="InterPro" id="IPR037883">
    <property type="entry name" value="Knr4/Smi1-like_sf"/>
</dbReference>
<reference evidence="2 3" key="1">
    <citation type="submission" date="2018-05" db="EMBL/GenBank/DDBJ databases">
        <title>Genomic Encyclopedia of Type Strains, Phase I: the one thousand microbial genomes (KMG-I) project.</title>
        <authorList>
            <person name="Kyrpides N."/>
        </authorList>
    </citation>
    <scope>NUCLEOTIDE SEQUENCE [LARGE SCALE GENOMIC DNA]</scope>
    <source>
        <strain evidence="2 3">DSM 15611</strain>
    </source>
</reference>
<accession>A0A318I3F1</accession>
<feature type="domain" description="Knr4/Smi1-like" evidence="1">
    <location>
        <begin position="10"/>
        <end position="113"/>
    </location>
</feature>
<sequence>MDCVSVKKNVIELEERLKITFPKPYFDFLCHIQADDVFEVEGSGIGLFSYSDLEERNETYEVRAYEPNYLMIGQDGDMGYFISTNTPNDYSIYANDLGALGSLPMNKAANDIFELINKFQ</sequence>
<name>A0A318I3F1_9BACT</name>
<evidence type="ECO:0000313" key="3">
    <source>
        <dbReference type="Proteomes" id="UP000248314"/>
    </source>
</evidence>
<dbReference type="EMBL" id="QJJX01000004">
    <property type="protein sequence ID" value="PXX23916.1"/>
    <property type="molecule type" value="Genomic_DNA"/>
</dbReference>
<evidence type="ECO:0000313" key="2">
    <source>
        <dbReference type="EMBL" id="PXX23916.1"/>
    </source>
</evidence>
<proteinExistence type="predicted"/>
<evidence type="ECO:0000259" key="1">
    <source>
        <dbReference type="Pfam" id="PF09346"/>
    </source>
</evidence>
<dbReference type="RefSeq" id="WP_025815775.1">
    <property type="nucleotide sequence ID" value="NZ_QJJX01000004.1"/>
</dbReference>
<dbReference type="Gene3D" id="3.40.1580.10">
    <property type="entry name" value="SMI1/KNR4-like"/>
    <property type="match status" value="1"/>
</dbReference>
<keyword evidence="3" id="KW-1185">Reference proteome</keyword>
<dbReference type="STRING" id="1122991.GCA_000613445_02190"/>
<gene>
    <name evidence="2" type="ORF">EJ73_00512</name>
</gene>
<comment type="caution">
    <text evidence="2">The sequence shown here is derived from an EMBL/GenBank/DDBJ whole genome shotgun (WGS) entry which is preliminary data.</text>
</comment>
<dbReference type="Pfam" id="PF09346">
    <property type="entry name" value="SMI1_KNR4"/>
    <property type="match status" value="1"/>
</dbReference>
<dbReference type="Proteomes" id="UP000248314">
    <property type="component" value="Unassembled WGS sequence"/>
</dbReference>
<dbReference type="InterPro" id="IPR018958">
    <property type="entry name" value="Knr4/Smi1-like_dom"/>
</dbReference>
<organism evidence="2 3">
    <name type="scientific">Hoylesella shahii DSM 15611 = JCM 12083</name>
    <dbReference type="NCBI Taxonomy" id="1122991"/>
    <lineage>
        <taxon>Bacteria</taxon>
        <taxon>Pseudomonadati</taxon>
        <taxon>Bacteroidota</taxon>
        <taxon>Bacteroidia</taxon>
        <taxon>Bacteroidales</taxon>
        <taxon>Prevotellaceae</taxon>
        <taxon>Hoylesella</taxon>
    </lineage>
</organism>
<dbReference type="OrthoDB" id="1739659at2"/>